<dbReference type="GeneID" id="73467836"/>
<gene>
    <name evidence="2" type="ORF">J8A68_001035</name>
</gene>
<dbReference type="AlphaFoldDB" id="A0A8J5QV26"/>
<evidence type="ECO:0000256" key="1">
    <source>
        <dbReference type="SAM" id="MobiDB-lite"/>
    </source>
</evidence>
<protein>
    <submittedName>
        <fullName evidence="2">Uncharacterized protein</fullName>
    </submittedName>
</protein>
<dbReference type="Proteomes" id="UP000694255">
    <property type="component" value="Unassembled WGS sequence"/>
</dbReference>
<evidence type="ECO:0000313" key="2">
    <source>
        <dbReference type="EMBL" id="KAG7665347.1"/>
    </source>
</evidence>
<dbReference type="EMBL" id="JAGSYN010000050">
    <property type="protein sequence ID" value="KAG7665347.1"/>
    <property type="molecule type" value="Genomic_DNA"/>
</dbReference>
<feature type="region of interest" description="Disordered" evidence="1">
    <location>
        <begin position="200"/>
        <end position="235"/>
    </location>
</feature>
<accession>A0A8J5QV26</accession>
<comment type="caution">
    <text evidence="2">The sequence shown here is derived from an EMBL/GenBank/DDBJ whole genome shotgun (WGS) entry which is preliminary data.</text>
</comment>
<dbReference type="RefSeq" id="XP_049265579.1">
    <property type="nucleotide sequence ID" value="XM_049404645.1"/>
</dbReference>
<keyword evidence="3" id="KW-1185">Reference proteome</keyword>
<organism evidence="2 3">
    <name type="scientific">[Candida] subhashii</name>
    <dbReference type="NCBI Taxonomy" id="561895"/>
    <lineage>
        <taxon>Eukaryota</taxon>
        <taxon>Fungi</taxon>
        <taxon>Dikarya</taxon>
        <taxon>Ascomycota</taxon>
        <taxon>Saccharomycotina</taxon>
        <taxon>Pichiomycetes</taxon>
        <taxon>Debaryomycetaceae</taxon>
        <taxon>Spathaspora</taxon>
    </lineage>
</organism>
<feature type="compositionally biased region" description="Polar residues" evidence="1">
    <location>
        <begin position="205"/>
        <end position="219"/>
    </location>
</feature>
<name>A0A8J5QV26_9ASCO</name>
<proteinExistence type="predicted"/>
<evidence type="ECO:0000313" key="3">
    <source>
        <dbReference type="Proteomes" id="UP000694255"/>
    </source>
</evidence>
<sequence>MNTDLPEAATQLAPSESKMSIFENYKIYIEELDRLLEAIENHSEESLRILNVLQSQQMEIGLSRISIQPLEELSQQMERRLSRISIQPLEELSQQMERRLSRISIQPLEELSQQMERRLSRISIQPLEELSQQMERRLSRISIQPLEELSQQMERRLSRLSIQSLEELSQQMGRRSCRLSIQSSVGSLIPTRSSKRLLSFSQSSNGTSSLMCRSLSSRDTNNKEYEPSPKSYNSYQTSMDVEEDVDSIFSYAKPVESNNTNDDPPEDDLWEDIGIASIEHVDEVLTIKYVNSGDLADPKLGRSNSLCVKYVKV</sequence>
<reference evidence="2 3" key="1">
    <citation type="journal article" date="2021" name="DNA Res.">
        <title>Genome analysis of Candida subhashii reveals its hybrid nature and dual mitochondrial genome conformations.</title>
        <authorList>
            <person name="Mixao V."/>
            <person name="Hegedusova E."/>
            <person name="Saus E."/>
            <person name="Pryszcz L.P."/>
            <person name="Cillingova A."/>
            <person name="Nosek J."/>
            <person name="Gabaldon T."/>
        </authorList>
    </citation>
    <scope>NUCLEOTIDE SEQUENCE [LARGE SCALE GENOMIC DNA]</scope>
    <source>
        <strain evidence="2 3">CBS 10753</strain>
    </source>
</reference>